<dbReference type="PANTHER" id="PTHR43715">
    <property type="entry name" value="GDP-MANNOSE 4,6-DEHYDRATASE"/>
    <property type="match status" value="1"/>
</dbReference>
<dbReference type="EC" id="4.2.1.47" evidence="3"/>
<evidence type="ECO:0000313" key="6">
    <source>
        <dbReference type="EMBL" id="SVA48339.1"/>
    </source>
</evidence>
<organism evidence="6">
    <name type="scientific">marine metagenome</name>
    <dbReference type="NCBI Taxonomy" id="408172"/>
    <lineage>
        <taxon>unclassified sequences</taxon>
        <taxon>metagenomes</taxon>
        <taxon>ecological metagenomes</taxon>
    </lineage>
</organism>
<dbReference type="Gene3D" id="3.90.25.10">
    <property type="entry name" value="UDP-galactose 4-epimerase, domain 1"/>
    <property type="match status" value="1"/>
</dbReference>
<dbReference type="InterPro" id="IPR036291">
    <property type="entry name" value="NAD(P)-bd_dom_sf"/>
</dbReference>
<dbReference type="InterPro" id="IPR006368">
    <property type="entry name" value="GDP_Man_deHydtase"/>
</dbReference>
<evidence type="ECO:0000256" key="1">
    <source>
        <dbReference type="ARBA" id="ARBA00001937"/>
    </source>
</evidence>
<accession>A0A381W712</accession>
<protein>
    <recommendedName>
        <fullName evidence="3">GDP-mannose 4,6-dehydratase</fullName>
        <ecNumber evidence="3">4.2.1.47</ecNumber>
    </recommendedName>
</protein>
<evidence type="ECO:0000259" key="5">
    <source>
        <dbReference type="Pfam" id="PF16363"/>
    </source>
</evidence>
<dbReference type="Pfam" id="PF16363">
    <property type="entry name" value="GDP_Man_Dehyd"/>
    <property type="match status" value="1"/>
</dbReference>
<dbReference type="Gene3D" id="3.40.50.720">
    <property type="entry name" value="NAD(P)-binding Rossmann-like Domain"/>
    <property type="match status" value="1"/>
</dbReference>
<dbReference type="SUPFAM" id="SSF51735">
    <property type="entry name" value="NAD(P)-binding Rossmann-fold domains"/>
    <property type="match status" value="1"/>
</dbReference>
<comment type="cofactor">
    <cofactor evidence="1">
        <name>NADP(+)</name>
        <dbReference type="ChEBI" id="CHEBI:58349"/>
    </cofactor>
</comment>
<proteinExistence type="inferred from homology"/>
<reference evidence="6" key="1">
    <citation type="submission" date="2018-05" db="EMBL/GenBank/DDBJ databases">
        <authorList>
            <person name="Lanie J.A."/>
            <person name="Ng W.-L."/>
            <person name="Kazmierczak K.M."/>
            <person name="Andrzejewski T.M."/>
            <person name="Davidsen T.M."/>
            <person name="Wayne K.J."/>
            <person name="Tettelin H."/>
            <person name="Glass J.I."/>
            <person name="Rusch D."/>
            <person name="Podicherti R."/>
            <person name="Tsui H.-C.T."/>
            <person name="Winkler M.E."/>
        </authorList>
    </citation>
    <scope>NUCLEOTIDE SEQUENCE</scope>
</reference>
<comment type="similarity">
    <text evidence="2">Belongs to the NAD(P)-dependent epimerase/dehydratase family. GDP-mannose 4,6-dehydratase subfamily.</text>
</comment>
<evidence type="ECO:0000256" key="4">
    <source>
        <dbReference type="ARBA" id="ARBA00023239"/>
    </source>
</evidence>
<evidence type="ECO:0000256" key="2">
    <source>
        <dbReference type="ARBA" id="ARBA00009263"/>
    </source>
</evidence>
<dbReference type="PANTHER" id="PTHR43715:SF1">
    <property type="entry name" value="GDP-MANNOSE 4,6 DEHYDRATASE"/>
    <property type="match status" value="1"/>
</dbReference>
<feature type="domain" description="NAD(P)-binding" evidence="5">
    <location>
        <begin position="37"/>
        <end position="294"/>
    </location>
</feature>
<evidence type="ECO:0000256" key="3">
    <source>
        <dbReference type="ARBA" id="ARBA00011989"/>
    </source>
</evidence>
<dbReference type="GO" id="GO:0008446">
    <property type="term" value="F:GDP-mannose 4,6-dehydratase activity"/>
    <property type="evidence" value="ECO:0007669"/>
    <property type="project" value="UniProtKB-EC"/>
</dbReference>
<dbReference type="EMBL" id="UINC01010908">
    <property type="protein sequence ID" value="SVA48339.1"/>
    <property type="molecule type" value="Genomic_DNA"/>
</dbReference>
<dbReference type="AlphaFoldDB" id="A0A381W712"/>
<sequence length="305" mass="34487">MKPVAIIVGSDGQDGQLLKKKLKSIDYSIVGITKNTIDITNPKQVSKLISKTKPKEIYFLAAFHHSSEEDINNDRELFCRSIDIHVTATVNFLDAITFHSPLSRFFYSSSCLVFAPSDVLQSEYTELKPDGPYGISKAAGMLACQYYREKKKVYASIGILYNHESSLRAKNFVSRKIISSAARIARERKGHLKLGNLEAQVDWGYAPDYVDAMHRILKLDKPNDFIVATGESHSVNEFSEIAFSYFGLDHRKYVETDKSILVRENLMRIGDSSRLRKATGWSPTISFDAMVRKMAKEEAELINEE</sequence>
<dbReference type="InterPro" id="IPR016040">
    <property type="entry name" value="NAD(P)-bd_dom"/>
</dbReference>
<dbReference type="GO" id="GO:0042351">
    <property type="term" value="P:'de novo' GDP-L-fucose biosynthetic process"/>
    <property type="evidence" value="ECO:0007669"/>
    <property type="project" value="TreeGrafter"/>
</dbReference>
<keyword evidence="4" id="KW-0456">Lyase</keyword>
<name>A0A381W712_9ZZZZ</name>
<gene>
    <name evidence="6" type="ORF">METZ01_LOCUS101193</name>
</gene>